<proteinExistence type="predicted"/>
<protein>
    <submittedName>
        <fullName evidence="2">Uncharacterized protein</fullName>
    </submittedName>
</protein>
<accession>A0ABT4UNW8</accession>
<feature type="compositionally biased region" description="Basic residues" evidence="1">
    <location>
        <begin position="316"/>
        <end position="325"/>
    </location>
</feature>
<dbReference type="RefSeq" id="WP_407032376.1">
    <property type="nucleotide sequence ID" value="NZ_JAQGEF010000021.1"/>
</dbReference>
<organism evidence="2 3">
    <name type="scientific">Polluticaenibacter yanchengensis</name>
    <dbReference type="NCBI Taxonomy" id="3014562"/>
    <lineage>
        <taxon>Bacteria</taxon>
        <taxon>Pseudomonadati</taxon>
        <taxon>Bacteroidota</taxon>
        <taxon>Chitinophagia</taxon>
        <taxon>Chitinophagales</taxon>
        <taxon>Chitinophagaceae</taxon>
        <taxon>Polluticaenibacter</taxon>
    </lineage>
</organism>
<evidence type="ECO:0000313" key="3">
    <source>
        <dbReference type="Proteomes" id="UP001210231"/>
    </source>
</evidence>
<feature type="region of interest" description="Disordered" evidence="1">
    <location>
        <begin position="293"/>
        <end position="325"/>
    </location>
</feature>
<comment type="caution">
    <text evidence="2">The sequence shown here is derived from an EMBL/GenBank/DDBJ whole genome shotgun (WGS) entry which is preliminary data.</text>
</comment>
<sequence length="325" mass="37775">MLKFLTSIVFVFVFGNGIAQRISPADSAYFKSAGDTLKEQSAITMDSENYIERFKADSLFTKVLVRAMVKPYSFYYNFSEVNTTSFLYAPDSSFRIITWHLSLDDARFRQRGVIQMNTPDGAIKIFPLFDVSDFTENPLDSVRTPRNWIGAIYYKMLLNKHNNKKYYTLLGYDENNLRSTKKWMEVLWFNDRQEPIFGGSIYLPADSLNPKPRLLYRYNIEYKKGTTAKFNYDEDDKIIVQDNLMSESNDVSKKFTYVPSGYYEGFEWKNGQWVNIPQLYTQNLGEDNAPTPHKIIGKSGFIEEEEEAVKPNATKDKKKPKKKSK</sequence>
<evidence type="ECO:0000313" key="2">
    <source>
        <dbReference type="EMBL" id="MDA3616047.1"/>
    </source>
</evidence>
<evidence type="ECO:0000256" key="1">
    <source>
        <dbReference type="SAM" id="MobiDB-lite"/>
    </source>
</evidence>
<keyword evidence="3" id="KW-1185">Reference proteome</keyword>
<dbReference type="Proteomes" id="UP001210231">
    <property type="component" value="Unassembled WGS sequence"/>
</dbReference>
<name>A0ABT4UNW8_9BACT</name>
<reference evidence="2 3" key="1">
    <citation type="submission" date="2022-12" db="EMBL/GenBank/DDBJ databases">
        <title>Chitinophagaceae gen. sp. nov., a new member of the family Chitinophagaceae, isolated from soil in a chemical factory.</title>
        <authorList>
            <person name="Ke Z."/>
        </authorList>
    </citation>
    <scope>NUCLEOTIDE SEQUENCE [LARGE SCALE GENOMIC DNA]</scope>
    <source>
        <strain evidence="2 3">LY-5</strain>
    </source>
</reference>
<dbReference type="EMBL" id="JAQGEF010000021">
    <property type="protein sequence ID" value="MDA3616047.1"/>
    <property type="molecule type" value="Genomic_DNA"/>
</dbReference>
<gene>
    <name evidence="2" type="ORF">O3P16_14625</name>
</gene>